<evidence type="ECO:0000256" key="7">
    <source>
        <dbReference type="HAMAP-Rule" id="MF_00523"/>
    </source>
</evidence>
<reference evidence="10 11" key="1">
    <citation type="submission" date="2024-07" db="EMBL/GenBank/DDBJ databases">
        <authorList>
            <person name="Kang M."/>
        </authorList>
    </citation>
    <scope>NUCLEOTIDE SEQUENCE [LARGE SCALE GENOMIC DNA]</scope>
    <source>
        <strain evidence="10 11">DFM31</strain>
    </source>
</reference>
<dbReference type="InterPro" id="IPR020573">
    <property type="entry name" value="UDP_GlcNAc_AcTrfase_non-rep"/>
</dbReference>
<keyword evidence="6 7" id="KW-0012">Acyltransferase</keyword>
<evidence type="ECO:0000259" key="9">
    <source>
        <dbReference type="Pfam" id="PF25087"/>
    </source>
</evidence>
<dbReference type="RefSeq" id="WP_366193752.1">
    <property type="nucleotide sequence ID" value="NZ_JBFBVU010000018.1"/>
</dbReference>
<dbReference type="InterPro" id="IPR056729">
    <property type="entry name" value="GMPPB_C"/>
</dbReference>
<comment type="catalytic activity">
    <reaction evidence="7">
        <text>a UDP-3-O-[(3R)-3-hydroxyacyl]-alpha-D-glucosamine + a (3R)-hydroxyacyl-[ACP] = a UDP-2-N,3-O-bis[(3R)-3-hydroxyacyl]-alpha-D-glucosamine + holo-[ACP] + H(+)</text>
        <dbReference type="Rhea" id="RHEA:53836"/>
        <dbReference type="Rhea" id="RHEA-COMP:9685"/>
        <dbReference type="Rhea" id="RHEA-COMP:9945"/>
        <dbReference type="ChEBI" id="CHEBI:15378"/>
        <dbReference type="ChEBI" id="CHEBI:64479"/>
        <dbReference type="ChEBI" id="CHEBI:78827"/>
        <dbReference type="ChEBI" id="CHEBI:137740"/>
        <dbReference type="ChEBI" id="CHEBI:137748"/>
        <dbReference type="EC" id="2.3.1.191"/>
    </reaction>
</comment>
<organism evidence="10 11">
    <name type="scientific">Meridianimarinicoccus marinus</name>
    <dbReference type="NCBI Taxonomy" id="3231483"/>
    <lineage>
        <taxon>Bacteria</taxon>
        <taxon>Pseudomonadati</taxon>
        <taxon>Pseudomonadota</taxon>
        <taxon>Alphaproteobacteria</taxon>
        <taxon>Rhodobacterales</taxon>
        <taxon>Paracoccaceae</taxon>
        <taxon>Meridianimarinicoccus</taxon>
    </lineage>
</organism>
<sequence>MAFSLDSIAQALGARLEGDAALQITGASEPALCGAQDLALAMDPKYAEGLPKGKAQAAILWDGADWQGLNLKAALFVGRPRLAMAHLSKIFDPGPQIAPGIHPSAVVDPSARIGPGAAIGPLTVIGVNARIGANARIVGQATIAEEAVIGDDALICSGVRIGARVRIGDRVILQPGVALGGDGFAFVTPEKSSVEQVRETLGDRVEVSNAAWTRLHSLGTVEIGDDVEIGANSTVDRGTIRATKIGRGTKIDNLVQVGHNVEIGEDCMLCGLVGVAGSTRIGNRVVLAGQVGVNDNIFIGDDVVAGGASKIFTNVPAGRVILGYPAIKMTTHNEIYKALRRLPRILRDVSALKKAVSLPDQSN</sequence>
<comment type="subunit">
    <text evidence="7">Homotrimer.</text>
</comment>
<dbReference type="GO" id="GO:0103118">
    <property type="term" value="F:UDP-3-O-[(3R)-3-hydroxyacyl]-glucosamine N-acyltransferase activity"/>
    <property type="evidence" value="ECO:0007669"/>
    <property type="project" value="UniProtKB-EC"/>
</dbReference>
<dbReference type="PANTHER" id="PTHR43378">
    <property type="entry name" value="UDP-3-O-ACYLGLUCOSAMINE N-ACYLTRANSFERASE"/>
    <property type="match status" value="1"/>
</dbReference>
<keyword evidence="5 7" id="KW-0443">Lipid metabolism</keyword>
<name>A0ABV3L8I2_9RHOB</name>
<dbReference type="Gene3D" id="2.160.10.10">
    <property type="entry name" value="Hexapeptide repeat proteins"/>
    <property type="match status" value="1"/>
</dbReference>
<accession>A0ABV3L8I2</accession>
<evidence type="ECO:0000313" key="11">
    <source>
        <dbReference type="Proteomes" id="UP001553161"/>
    </source>
</evidence>
<gene>
    <name evidence="7" type="primary">lpxD</name>
    <name evidence="10" type="ORF">AB0T83_13865</name>
</gene>
<dbReference type="Pfam" id="PF00132">
    <property type="entry name" value="Hexapep"/>
    <property type="match status" value="1"/>
</dbReference>
<dbReference type="PANTHER" id="PTHR43378:SF2">
    <property type="entry name" value="UDP-3-O-ACYLGLUCOSAMINE N-ACYLTRANSFERASE 1, MITOCHONDRIAL-RELATED"/>
    <property type="match status" value="1"/>
</dbReference>
<evidence type="ECO:0000256" key="3">
    <source>
        <dbReference type="ARBA" id="ARBA00022679"/>
    </source>
</evidence>
<keyword evidence="1 7" id="KW-0444">Lipid biosynthesis</keyword>
<evidence type="ECO:0000259" key="8">
    <source>
        <dbReference type="Pfam" id="PF04613"/>
    </source>
</evidence>
<evidence type="ECO:0000313" key="10">
    <source>
        <dbReference type="EMBL" id="MEV8467861.1"/>
    </source>
</evidence>
<evidence type="ECO:0000256" key="5">
    <source>
        <dbReference type="ARBA" id="ARBA00023098"/>
    </source>
</evidence>
<keyword evidence="3 7" id="KW-0808">Transferase</keyword>
<dbReference type="InterPro" id="IPR018357">
    <property type="entry name" value="Hexapep_transf_CS"/>
</dbReference>
<evidence type="ECO:0000256" key="1">
    <source>
        <dbReference type="ARBA" id="ARBA00022516"/>
    </source>
</evidence>
<dbReference type="PROSITE" id="PS00101">
    <property type="entry name" value="HEXAPEP_TRANSFERASES"/>
    <property type="match status" value="1"/>
</dbReference>
<dbReference type="CDD" id="cd03352">
    <property type="entry name" value="LbH_LpxD"/>
    <property type="match status" value="1"/>
</dbReference>
<dbReference type="Gene3D" id="3.40.1390.10">
    <property type="entry name" value="MurE/MurF, N-terminal domain"/>
    <property type="match status" value="1"/>
</dbReference>
<feature type="active site" description="Proton acceptor" evidence="7">
    <location>
        <position position="259"/>
    </location>
</feature>
<evidence type="ECO:0000256" key="2">
    <source>
        <dbReference type="ARBA" id="ARBA00022556"/>
    </source>
</evidence>
<keyword evidence="11" id="KW-1185">Reference proteome</keyword>
<dbReference type="SUPFAM" id="SSF51161">
    <property type="entry name" value="Trimeric LpxA-like enzymes"/>
    <property type="match status" value="1"/>
</dbReference>
<dbReference type="InterPro" id="IPR001451">
    <property type="entry name" value="Hexapep"/>
</dbReference>
<dbReference type="EC" id="2.3.1.191" evidence="7"/>
<dbReference type="Proteomes" id="UP001553161">
    <property type="component" value="Unassembled WGS sequence"/>
</dbReference>
<comment type="function">
    <text evidence="7">Catalyzes the N-acylation of UDP-3-O-acylglucosamine using 3-hydroxyacyl-ACP as the acyl donor. Is involved in the biosynthesis of lipid A, a phosphorylated glycolipid that anchors the lipopolysaccharide to the outer membrane of the cell.</text>
</comment>
<evidence type="ECO:0000256" key="4">
    <source>
        <dbReference type="ARBA" id="ARBA00022737"/>
    </source>
</evidence>
<dbReference type="InterPro" id="IPR011004">
    <property type="entry name" value="Trimer_LpxA-like_sf"/>
</dbReference>
<dbReference type="InterPro" id="IPR007691">
    <property type="entry name" value="LpxD"/>
</dbReference>
<dbReference type="Pfam" id="PF25087">
    <property type="entry name" value="GMPPB_C"/>
    <property type="match status" value="1"/>
</dbReference>
<keyword evidence="4 7" id="KW-0677">Repeat</keyword>
<dbReference type="HAMAP" id="MF_00523">
    <property type="entry name" value="LpxD"/>
    <property type="match status" value="1"/>
</dbReference>
<dbReference type="NCBIfam" id="NF002060">
    <property type="entry name" value="PRK00892.1"/>
    <property type="match status" value="1"/>
</dbReference>
<dbReference type="EMBL" id="JBFBVU010000018">
    <property type="protein sequence ID" value="MEV8467861.1"/>
    <property type="molecule type" value="Genomic_DNA"/>
</dbReference>
<keyword evidence="2 7" id="KW-0441">Lipid A biosynthesis</keyword>
<proteinExistence type="inferred from homology"/>
<comment type="caution">
    <text evidence="10">The sequence shown here is derived from an EMBL/GenBank/DDBJ whole genome shotgun (WGS) entry which is preliminary data.</text>
</comment>
<feature type="domain" description="Mannose-1-phosphate guanyltransferase C-terminal" evidence="9">
    <location>
        <begin position="102"/>
        <end position="180"/>
    </location>
</feature>
<protein>
    <recommendedName>
        <fullName evidence="7">UDP-3-O-acylglucosamine N-acyltransferase</fullName>
        <ecNumber evidence="7">2.3.1.191</ecNumber>
    </recommendedName>
</protein>
<dbReference type="Pfam" id="PF04613">
    <property type="entry name" value="LpxD"/>
    <property type="match status" value="1"/>
</dbReference>
<feature type="domain" description="UDP-3-O-[3-hydroxymyristoyl] glucosamine N-acyltransferase non-repeat region" evidence="8">
    <location>
        <begin position="22"/>
        <end position="89"/>
    </location>
</feature>
<comment type="similarity">
    <text evidence="7">Belongs to the transferase hexapeptide repeat family. LpxD subfamily.</text>
</comment>
<evidence type="ECO:0000256" key="6">
    <source>
        <dbReference type="ARBA" id="ARBA00023315"/>
    </source>
</evidence>
<comment type="pathway">
    <text evidence="7">Bacterial outer membrane biogenesis; LPS lipid A biosynthesis.</text>
</comment>